<dbReference type="InterPro" id="IPR003810">
    <property type="entry name" value="Mntp/YtaF"/>
</dbReference>
<dbReference type="KEGG" id="cohn:KCTCHS21_22040"/>
<feature type="transmembrane region" description="Helical" evidence="5">
    <location>
        <begin position="64"/>
        <end position="87"/>
    </location>
</feature>
<sequence>MASWLIIAALTFSSSIDNLGVGLSYGIRNIRISHYSNMLISVICVLFSVCGIYFGMWISKILPGIFPVVLSAFILVIIGLRIILLAVPRKNQAQGIAMSDQVISISLLESIVLGVALSANALTNGIGAGLLGFSPLLLSVLAAIGSFVTVWAGVVFGAKMSHIRIGKFNVGQFGTLISGVLLLLVAYLAFVD</sequence>
<name>A0A3T1D498_9BACL</name>
<evidence type="ECO:0000256" key="5">
    <source>
        <dbReference type="SAM" id="Phobius"/>
    </source>
</evidence>
<dbReference type="OrthoDB" id="1679205at2"/>
<feature type="transmembrane region" description="Helical" evidence="5">
    <location>
        <begin position="136"/>
        <end position="158"/>
    </location>
</feature>
<dbReference type="AlphaFoldDB" id="A0A3T1D498"/>
<dbReference type="EMBL" id="AP019400">
    <property type="protein sequence ID" value="BBI32805.1"/>
    <property type="molecule type" value="Genomic_DNA"/>
</dbReference>
<feature type="transmembrane region" description="Helical" evidence="5">
    <location>
        <begin position="170"/>
        <end position="190"/>
    </location>
</feature>
<evidence type="ECO:0000313" key="6">
    <source>
        <dbReference type="EMBL" id="BBI32805.1"/>
    </source>
</evidence>
<feature type="transmembrane region" description="Helical" evidence="5">
    <location>
        <begin position="39"/>
        <end position="58"/>
    </location>
</feature>
<organism evidence="6 7">
    <name type="scientific">Cohnella abietis</name>
    <dbReference type="NCBI Taxonomy" id="2507935"/>
    <lineage>
        <taxon>Bacteria</taxon>
        <taxon>Bacillati</taxon>
        <taxon>Bacillota</taxon>
        <taxon>Bacilli</taxon>
        <taxon>Bacillales</taxon>
        <taxon>Paenibacillaceae</taxon>
        <taxon>Cohnella</taxon>
    </lineage>
</organism>
<dbReference type="Proteomes" id="UP000289856">
    <property type="component" value="Chromosome"/>
</dbReference>
<keyword evidence="4 5" id="KW-0472">Membrane</keyword>
<evidence type="ECO:0000256" key="3">
    <source>
        <dbReference type="ARBA" id="ARBA00022989"/>
    </source>
</evidence>
<dbReference type="Pfam" id="PF02659">
    <property type="entry name" value="Mntp"/>
    <property type="match status" value="1"/>
</dbReference>
<evidence type="ECO:0000256" key="2">
    <source>
        <dbReference type="ARBA" id="ARBA00022692"/>
    </source>
</evidence>
<evidence type="ECO:0000256" key="1">
    <source>
        <dbReference type="ARBA" id="ARBA00022475"/>
    </source>
</evidence>
<dbReference type="RefSeq" id="WP_130607608.1">
    <property type="nucleotide sequence ID" value="NZ_AP019400.1"/>
</dbReference>
<reference evidence="6 7" key="1">
    <citation type="submission" date="2019-01" db="EMBL/GenBank/DDBJ databases">
        <title>Complete genome sequence of Cohnella hallensis HS21 isolated from Korean fir (Abies koreana) rhizospheric soil.</title>
        <authorList>
            <person name="Jiang L."/>
            <person name="Kang S.W."/>
            <person name="Kim S."/>
            <person name="Jung J."/>
            <person name="Kim C.Y."/>
            <person name="Kim D.H."/>
            <person name="Kim S.W."/>
            <person name="Lee J."/>
        </authorList>
    </citation>
    <scope>NUCLEOTIDE SEQUENCE [LARGE SCALE GENOMIC DNA]</scope>
    <source>
        <strain evidence="6 7">HS21</strain>
    </source>
</reference>
<proteinExistence type="predicted"/>
<evidence type="ECO:0000256" key="4">
    <source>
        <dbReference type="ARBA" id="ARBA00023136"/>
    </source>
</evidence>
<accession>A0A3T1D498</accession>
<gene>
    <name evidence="6" type="ORF">KCTCHS21_22040</name>
</gene>
<keyword evidence="1" id="KW-1003">Cell membrane</keyword>
<dbReference type="PANTHER" id="PTHR35529:SF2">
    <property type="entry name" value="SPORULATION PROTEIN YTAF-RELATED"/>
    <property type="match status" value="1"/>
</dbReference>
<evidence type="ECO:0000313" key="7">
    <source>
        <dbReference type="Proteomes" id="UP000289856"/>
    </source>
</evidence>
<feature type="transmembrane region" description="Helical" evidence="5">
    <location>
        <begin position="6"/>
        <end position="27"/>
    </location>
</feature>
<keyword evidence="2 5" id="KW-0812">Transmembrane</keyword>
<keyword evidence="3 5" id="KW-1133">Transmembrane helix</keyword>
<feature type="transmembrane region" description="Helical" evidence="5">
    <location>
        <begin position="107"/>
        <end position="130"/>
    </location>
</feature>
<protein>
    <submittedName>
        <fullName evidence="6">Sporulation membrane protein YtaF</fullName>
    </submittedName>
</protein>
<keyword evidence="7" id="KW-1185">Reference proteome</keyword>
<dbReference type="PANTHER" id="PTHR35529">
    <property type="entry name" value="MANGANESE EFFLUX PUMP MNTP-RELATED"/>
    <property type="match status" value="1"/>
</dbReference>